<feature type="compositionally biased region" description="Low complexity" evidence="1">
    <location>
        <begin position="24"/>
        <end position="34"/>
    </location>
</feature>
<organism evidence="2 3">
    <name type="scientific">Hapsidospora chrysogenum (strain ATCC 11550 / CBS 779.69 / DSM 880 / IAM 14645 / JCM 23072 / IMI 49137)</name>
    <name type="common">Acremonium chrysogenum</name>
    <dbReference type="NCBI Taxonomy" id="857340"/>
    <lineage>
        <taxon>Eukaryota</taxon>
        <taxon>Fungi</taxon>
        <taxon>Dikarya</taxon>
        <taxon>Ascomycota</taxon>
        <taxon>Pezizomycotina</taxon>
        <taxon>Sordariomycetes</taxon>
        <taxon>Hypocreomycetidae</taxon>
        <taxon>Hypocreales</taxon>
        <taxon>Bionectriaceae</taxon>
        <taxon>Hapsidospora</taxon>
    </lineage>
</organism>
<feature type="region of interest" description="Disordered" evidence="1">
    <location>
        <begin position="17"/>
        <end position="43"/>
    </location>
</feature>
<evidence type="ECO:0000313" key="2">
    <source>
        <dbReference type="EMBL" id="KFH47837.1"/>
    </source>
</evidence>
<accession>A0A086TEQ5</accession>
<sequence>MGLPKVVLPFLDEPTHPVRRSSKWRPSWRSPASSQTSLQHGRTISKWTAQIAHSWRKHPDLHMEYNHEIGQQLLTLQCVVMVFKDYT</sequence>
<dbReference type="Proteomes" id="UP000029964">
    <property type="component" value="Unassembled WGS sequence"/>
</dbReference>
<dbReference type="AlphaFoldDB" id="A0A086TEQ5"/>
<proteinExistence type="predicted"/>
<gene>
    <name evidence="2" type="ORF">ACRE_013590</name>
</gene>
<reference evidence="3" key="1">
    <citation type="journal article" date="2014" name="Genome Announc.">
        <title>Genome sequence and annotation of Acremonium chrysogenum, producer of the beta-lactam antibiotic cephalosporin C.</title>
        <authorList>
            <person name="Terfehr D."/>
            <person name="Dahlmann T.A."/>
            <person name="Specht T."/>
            <person name="Zadra I."/>
            <person name="Kuernsteiner H."/>
            <person name="Kueck U."/>
        </authorList>
    </citation>
    <scope>NUCLEOTIDE SEQUENCE [LARGE SCALE GENOMIC DNA]</scope>
    <source>
        <strain evidence="3">ATCC 11550 / CBS 779.69 / DSM 880 / IAM 14645 / JCM 23072 / IMI 49137</strain>
    </source>
</reference>
<comment type="caution">
    <text evidence="2">The sequence shown here is derived from an EMBL/GenBank/DDBJ whole genome shotgun (WGS) entry which is preliminary data.</text>
</comment>
<name>A0A086TEQ5_HAPC1</name>
<evidence type="ECO:0000313" key="3">
    <source>
        <dbReference type="Proteomes" id="UP000029964"/>
    </source>
</evidence>
<evidence type="ECO:0000256" key="1">
    <source>
        <dbReference type="SAM" id="MobiDB-lite"/>
    </source>
</evidence>
<keyword evidence="3" id="KW-1185">Reference proteome</keyword>
<dbReference type="EMBL" id="JPKY01000007">
    <property type="protein sequence ID" value="KFH47837.1"/>
    <property type="molecule type" value="Genomic_DNA"/>
</dbReference>
<dbReference type="HOGENOM" id="CLU_2482809_0_0_1"/>
<protein>
    <submittedName>
        <fullName evidence="2">Uncharacterized protein</fullName>
    </submittedName>
</protein>